<proteinExistence type="predicted"/>
<accession>A0ABQ9PYX2</accession>
<organism evidence="2 3">
    <name type="scientific">Colletotrichum limetticola</name>
    <dbReference type="NCBI Taxonomy" id="1209924"/>
    <lineage>
        <taxon>Eukaryota</taxon>
        <taxon>Fungi</taxon>
        <taxon>Dikarya</taxon>
        <taxon>Ascomycota</taxon>
        <taxon>Pezizomycotina</taxon>
        <taxon>Sordariomycetes</taxon>
        <taxon>Hypocreomycetidae</taxon>
        <taxon>Glomerellales</taxon>
        <taxon>Glomerellaceae</taxon>
        <taxon>Colletotrichum</taxon>
        <taxon>Colletotrichum acutatum species complex</taxon>
    </lineage>
</organism>
<protein>
    <submittedName>
        <fullName evidence="2">Uncharacterized protein</fullName>
    </submittedName>
</protein>
<comment type="caution">
    <text evidence="2">The sequence shown here is derived from an EMBL/GenBank/DDBJ whole genome shotgun (WGS) entry which is preliminary data.</text>
</comment>
<evidence type="ECO:0000313" key="2">
    <source>
        <dbReference type="EMBL" id="KAK0376739.1"/>
    </source>
</evidence>
<feature type="transmembrane region" description="Helical" evidence="1">
    <location>
        <begin position="141"/>
        <end position="164"/>
    </location>
</feature>
<reference evidence="2" key="1">
    <citation type="submission" date="2023-04" db="EMBL/GenBank/DDBJ databases">
        <title>Colletotrichum limetticola genome sequence.</title>
        <authorList>
            <person name="Baroncelli R."/>
        </authorList>
    </citation>
    <scope>NUCLEOTIDE SEQUENCE</scope>
    <source>
        <strain evidence="2">KLA-Anderson</strain>
    </source>
</reference>
<sequence>MRWGTKAYQPDVCGVRSDQNFFHLLRASYETYRAQSRWSWLMRVKVIDFVKFELFRTQLVNISRSSFLPIGPDFDHETADTEPPIGVNLMMHLFENPDHADIFPVLFKRIPRKMRERLQPCPIKGSSDGWGMQFVETPNELYVFIFGCAGFLLCLAISVTWTLVKSDVQGGFAIGGFALAFTLFCGGLLHSYGT</sequence>
<keyword evidence="1" id="KW-1133">Transmembrane helix</keyword>
<feature type="transmembrane region" description="Helical" evidence="1">
    <location>
        <begin position="170"/>
        <end position="189"/>
    </location>
</feature>
<keyword evidence="3" id="KW-1185">Reference proteome</keyword>
<keyword evidence="1" id="KW-0812">Transmembrane</keyword>
<evidence type="ECO:0000313" key="3">
    <source>
        <dbReference type="Proteomes" id="UP001169217"/>
    </source>
</evidence>
<keyword evidence="1" id="KW-0472">Membrane</keyword>
<name>A0ABQ9PYX2_9PEZI</name>
<dbReference type="Proteomes" id="UP001169217">
    <property type="component" value="Unassembled WGS sequence"/>
</dbReference>
<evidence type="ECO:0000256" key="1">
    <source>
        <dbReference type="SAM" id="Phobius"/>
    </source>
</evidence>
<gene>
    <name evidence="2" type="ORF">CLIM01_05916</name>
</gene>
<dbReference type="EMBL" id="JARUPT010000153">
    <property type="protein sequence ID" value="KAK0376739.1"/>
    <property type="molecule type" value="Genomic_DNA"/>
</dbReference>